<evidence type="ECO:0000313" key="2">
    <source>
        <dbReference type="Proteomes" id="UP001596023"/>
    </source>
</evidence>
<protein>
    <submittedName>
        <fullName evidence="1">Uncharacterized protein</fullName>
    </submittedName>
</protein>
<comment type="caution">
    <text evidence="1">The sequence shown here is derived from an EMBL/GenBank/DDBJ whole genome shotgun (WGS) entry which is preliminary data.</text>
</comment>
<organism evidence="1 2">
    <name type="scientific">Dysgonomonas termitidis</name>
    <dbReference type="NCBI Taxonomy" id="1516126"/>
    <lineage>
        <taxon>Bacteria</taxon>
        <taxon>Pseudomonadati</taxon>
        <taxon>Bacteroidota</taxon>
        <taxon>Bacteroidia</taxon>
        <taxon>Bacteroidales</taxon>
        <taxon>Dysgonomonadaceae</taxon>
        <taxon>Dysgonomonas</taxon>
    </lineage>
</organism>
<accession>A0ABV9KWR7</accession>
<proteinExistence type="predicted"/>
<dbReference type="RefSeq" id="WP_379997211.1">
    <property type="nucleotide sequence ID" value="NZ_JBHSGN010000078.1"/>
</dbReference>
<keyword evidence="2" id="KW-1185">Reference proteome</keyword>
<reference evidence="2" key="1">
    <citation type="journal article" date="2019" name="Int. J. Syst. Evol. Microbiol.">
        <title>The Global Catalogue of Microorganisms (GCM) 10K type strain sequencing project: providing services to taxonomists for standard genome sequencing and annotation.</title>
        <authorList>
            <consortium name="The Broad Institute Genomics Platform"/>
            <consortium name="The Broad Institute Genome Sequencing Center for Infectious Disease"/>
            <person name="Wu L."/>
            <person name="Ma J."/>
        </authorList>
    </citation>
    <scope>NUCLEOTIDE SEQUENCE [LARGE SCALE GENOMIC DNA]</scope>
    <source>
        <strain evidence="2">CCUG 66188</strain>
    </source>
</reference>
<name>A0ABV9KWR7_9BACT</name>
<evidence type="ECO:0000313" key="1">
    <source>
        <dbReference type="EMBL" id="MFC4674680.1"/>
    </source>
</evidence>
<sequence length="316" mass="36633">MLQKETKRNAAEGAELDLLSSIYKIQIRNEEKISDADRIFCERQQASLYRSLDEIGRWYGIFAGEAAKYTESHKVTYLANGKVKIHEPYRGYETIRTDYTDFEFKPFDDIDKLAEKNYNAILAFAKSIVAYFNNTYNVSAPYPEIDKEKLPVGFRPLYQSYVDQVIEHLGGRSFRDTAEDELIRRFLHAVSPGRWSKVKPELKKDKIVFPDVISFDSFWTEKNKLHYNYRKELEDLCAGIAFGADNTLHGGTSMIIRFDDDNVDISSPYTLSISNAEEMKFFKNGRIDVKFKDAKKADACFYKLKLDTIELQNDED</sequence>
<dbReference type="Proteomes" id="UP001596023">
    <property type="component" value="Unassembled WGS sequence"/>
</dbReference>
<dbReference type="EMBL" id="JBHSGN010000078">
    <property type="protein sequence ID" value="MFC4674680.1"/>
    <property type="molecule type" value="Genomic_DNA"/>
</dbReference>
<gene>
    <name evidence="1" type="ORF">ACFO6W_13330</name>
</gene>